<name>A0A7W7KD75_9SPHN</name>
<evidence type="ECO:0000313" key="4">
    <source>
        <dbReference type="Proteomes" id="UP000555448"/>
    </source>
</evidence>
<keyword evidence="1" id="KW-1133">Transmembrane helix</keyword>
<feature type="transmembrane region" description="Helical" evidence="1">
    <location>
        <begin position="45"/>
        <end position="65"/>
    </location>
</feature>
<feature type="transmembrane region" description="Helical" evidence="1">
    <location>
        <begin position="85"/>
        <end position="103"/>
    </location>
</feature>
<evidence type="ECO:0000259" key="2">
    <source>
        <dbReference type="Pfam" id="PF06580"/>
    </source>
</evidence>
<dbReference type="SUPFAM" id="SSF55874">
    <property type="entry name" value="ATPase domain of HSP90 chaperone/DNA topoisomerase II/histidine kinase"/>
    <property type="match status" value="1"/>
</dbReference>
<keyword evidence="1" id="KW-0472">Membrane</keyword>
<dbReference type="Proteomes" id="UP000555448">
    <property type="component" value="Unassembled WGS sequence"/>
</dbReference>
<dbReference type="GO" id="GO:0016020">
    <property type="term" value="C:membrane"/>
    <property type="evidence" value="ECO:0007669"/>
    <property type="project" value="InterPro"/>
</dbReference>
<keyword evidence="1" id="KW-0812">Transmembrane</keyword>
<comment type="caution">
    <text evidence="3">The sequence shown here is derived from an EMBL/GenBank/DDBJ whole genome shotgun (WGS) entry which is preliminary data.</text>
</comment>
<feature type="transmembrane region" description="Helical" evidence="1">
    <location>
        <begin position="123"/>
        <end position="146"/>
    </location>
</feature>
<dbReference type="Gene3D" id="3.30.565.10">
    <property type="entry name" value="Histidine kinase-like ATPase, C-terminal domain"/>
    <property type="match status" value="1"/>
</dbReference>
<dbReference type="InterPro" id="IPR050640">
    <property type="entry name" value="Bact_2-comp_sensor_kinase"/>
</dbReference>
<organism evidence="3 4">
    <name type="scientific">Novosphingobium chloroacetimidivorans</name>
    <dbReference type="NCBI Taxonomy" id="1428314"/>
    <lineage>
        <taxon>Bacteria</taxon>
        <taxon>Pseudomonadati</taxon>
        <taxon>Pseudomonadota</taxon>
        <taxon>Alphaproteobacteria</taxon>
        <taxon>Sphingomonadales</taxon>
        <taxon>Sphingomonadaceae</taxon>
        <taxon>Novosphingobium</taxon>
    </lineage>
</organism>
<feature type="domain" description="Signal transduction histidine kinase internal region" evidence="2">
    <location>
        <begin position="171"/>
        <end position="250"/>
    </location>
</feature>
<reference evidence="3 4" key="1">
    <citation type="submission" date="2020-08" db="EMBL/GenBank/DDBJ databases">
        <title>Functional genomics of gut bacteria from endangered species of beetles.</title>
        <authorList>
            <person name="Carlos-Shanley C."/>
        </authorList>
    </citation>
    <scope>NUCLEOTIDE SEQUENCE [LARGE SCALE GENOMIC DNA]</scope>
    <source>
        <strain evidence="3 4">S00245</strain>
    </source>
</reference>
<dbReference type="EMBL" id="JACHLR010000016">
    <property type="protein sequence ID" value="MBB4860083.1"/>
    <property type="molecule type" value="Genomic_DNA"/>
</dbReference>
<dbReference type="InterPro" id="IPR010559">
    <property type="entry name" value="Sig_transdc_His_kin_internal"/>
</dbReference>
<sequence>MSGGAAAWKAPPLQRTVVAPVLVVWGFGYLLVDIIAYLLGRSVPGLNLLASVPLFALGVSQTLALHYARARLRRQPSWLRWPPQAVALLAATAVQAAFDLYWLRWVSLYFIPEWQVWTLNINLQRLTTVGILYLWTFCLSLTLLWAMHVRGAAHSAAARAAAAEAAAARSEAAALRLQLNPHFMFNALNSLSSLVLIDRKDEAEEMIMRLCEFLRGSLGTDPMADVPVAQEIEVIRAYLGIESARFGKNLRVSVAMDPAVAQVAVPNFILQPLVENAIKHGVARSRGVSSVTVDARADSEDLVLSVVNSLGESLGERTSQDRQGIGLHIIRQRLAIRFAERASLEVGPCTEGYRAVIRLPLDQMQPASRPASVSQARHIATAA</sequence>
<gene>
    <name evidence="3" type="ORF">HNO88_003421</name>
</gene>
<dbReference type="GO" id="GO:0000155">
    <property type="term" value="F:phosphorelay sensor kinase activity"/>
    <property type="evidence" value="ECO:0007669"/>
    <property type="project" value="InterPro"/>
</dbReference>
<keyword evidence="4" id="KW-1185">Reference proteome</keyword>
<accession>A0A7W7KD75</accession>
<dbReference type="PANTHER" id="PTHR34220">
    <property type="entry name" value="SENSOR HISTIDINE KINASE YPDA"/>
    <property type="match status" value="1"/>
</dbReference>
<dbReference type="InterPro" id="IPR036890">
    <property type="entry name" value="HATPase_C_sf"/>
</dbReference>
<evidence type="ECO:0000313" key="3">
    <source>
        <dbReference type="EMBL" id="MBB4860083.1"/>
    </source>
</evidence>
<evidence type="ECO:0000256" key="1">
    <source>
        <dbReference type="SAM" id="Phobius"/>
    </source>
</evidence>
<proteinExistence type="predicted"/>
<feature type="transmembrane region" description="Helical" evidence="1">
    <location>
        <begin position="17"/>
        <end position="39"/>
    </location>
</feature>
<dbReference type="Pfam" id="PF06580">
    <property type="entry name" value="His_kinase"/>
    <property type="match status" value="1"/>
</dbReference>
<dbReference type="RefSeq" id="WP_184248171.1">
    <property type="nucleotide sequence ID" value="NZ_JACHLR010000016.1"/>
</dbReference>
<dbReference type="PANTHER" id="PTHR34220:SF7">
    <property type="entry name" value="SENSOR HISTIDINE KINASE YPDA"/>
    <property type="match status" value="1"/>
</dbReference>
<protein>
    <recommendedName>
        <fullName evidence="2">Signal transduction histidine kinase internal region domain-containing protein</fullName>
    </recommendedName>
</protein>
<dbReference type="AlphaFoldDB" id="A0A7W7KD75"/>